<dbReference type="Gene3D" id="3.90.950.20">
    <property type="entry name" value="CinA-like"/>
    <property type="match status" value="1"/>
</dbReference>
<dbReference type="InterPro" id="IPR008135">
    <property type="entry name" value="Competence-induced_CinA"/>
</dbReference>
<evidence type="ECO:0000313" key="3">
    <source>
        <dbReference type="EMBL" id="KUY20228.1"/>
    </source>
</evidence>
<evidence type="ECO:0000313" key="4">
    <source>
        <dbReference type="Proteomes" id="UP000064412"/>
    </source>
</evidence>
<feature type="domain" description="MoaB/Mog" evidence="2">
    <location>
        <begin position="5"/>
        <end position="173"/>
    </location>
</feature>
<dbReference type="InterPro" id="IPR041424">
    <property type="entry name" value="CinA_KH"/>
</dbReference>
<dbReference type="NCBIfam" id="TIGR00200">
    <property type="entry name" value="cinA_nterm"/>
    <property type="match status" value="1"/>
</dbReference>
<proteinExistence type="inferred from homology"/>
<dbReference type="HAMAP" id="MF_00226_B">
    <property type="entry name" value="CinA_B"/>
    <property type="match status" value="1"/>
</dbReference>
<dbReference type="NCBIfam" id="TIGR00199">
    <property type="entry name" value="PncC_domain"/>
    <property type="match status" value="1"/>
</dbReference>
<gene>
    <name evidence="3" type="ORF">ATB95_04770</name>
</gene>
<dbReference type="SMART" id="SM00852">
    <property type="entry name" value="MoCF_biosynth"/>
    <property type="match status" value="1"/>
</dbReference>
<name>A0ABD4DPT5_ELIMR</name>
<dbReference type="InterPro" id="IPR050101">
    <property type="entry name" value="CinA"/>
</dbReference>
<dbReference type="PANTHER" id="PTHR13939:SF0">
    <property type="entry name" value="NMN AMIDOHYDROLASE-LIKE PROTEIN YFAY"/>
    <property type="match status" value="1"/>
</dbReference>
<dbReference type="Gene3D" id="3.40.980.10">
    <property type="entry name" value="MoaB/Mog-like domain"/>
    <property type="match status" value="1"/>
</dbReference>
<dbReference type="Pfam" id="PF18146">
    <property type="entry name" value="CinA_KH"/>
    <property type="match status" value="1"/>
</dbReference>
<dbReference type="InterPro" id="IPR001453">
    <property type="entry name" value="MoaB/Mog_dom"/>
</dbReference>
<dbReference type="Proteomes" id="UP000064412">
    <property type="component" value="Unassembled WGS sequence"/>
</dbReference>
<evidence type="ECO:0000259" key="2">
    <source>
        <dbReference type="SMART" id="SM00852"/>
    </source>
</evidence>
<dbReference type="InterPro" id="IPR008136">
    <property type="entry name" value="CinA_C"/>
</dbReference>
<dbReference type="AlphaFoldDB" id="A0ABD4DPT5"/>
<comment type="similarity">
    <text evidence="1">Belongs to the CinA family.</text>
</comment>
<dbReference type="SUPFAM" id="SSF53218">
    <property type="entry name" value="Molybdenum cofactor biosynthesis proteins"/>
    <property type="match status" value="1"/>
</dbReference>
<protein>
    <recommendedName>
        <fullName evidence="1">CinA-like protein</fullName>
    </recommendedName>
</protein>
<accession>A0ABD4DPT5</accession>
<dbReference type="Pfam" id="PF00994">
    <property type="entry name" value="MoCF_biosynth"/>
    <property type="match status" value="1"/>
</dbReference>
<organism evidence="3 4">
    <name type="scientific">Elizabethkingia miricola</name>
    <name type="common">Chryseobacterium miricola</name>
    <dbReference type="NCBI Taxonomy" id="172045"/>
    <lineage>
        <taxon>Bacteria</taxon>
        <taxon>Pseudomonadati</taxon>
        <taxon>Bacteroidota</taxon>
        <taxon>Flavobacteriia</taxon>
        <taxon>Flavobacteriales</taxon>
        <taxon>Weeksellaceae</taxon>
        <taxon>Elizabethkingia</taxon>
    </lineage>
</organism>
<dbReference type="PIRSF" id="PIRSF006728">
    <property type="entry name" value="CinA"/>
    <property type="match status" value="1"/>
</dbReference>
<dbReference type="InterPro" id="IPR036425">
    <property type="entry name" value="MoaB/Mog-like_dom_sf"/>
</dbReference>
<comment type="caution">
    <text evidence="3">The sequence shown here is derived from an EMBL/GenBank/DDBJ whole genome shotgun (WGS) entry which is preliminary data.</text>
</comment>
<dbReference type="SUPFAM" id="SSF142433">
    <property type="entry name" value="CinA-like"/>
    <property type="match status" value="1"/>
</dbReference>
<dbReference type="InterPro" id="IPR036653">
    <property type="entry name" value="CinA-like_C"/>
</dbReference>
<dbReference type="RefSeq" id="WP_059344032.1">
    <property type="nucleotide sequence ID" value="NZ_CP140570.1"/>
</dbReference>
<evidence type="ECO:0000256" key="1">
    <source>
        <dbReference type="HAMAP-Rule" id="MF_00226"/>
    </source>
</evidence>
<sequence>MKTATIITIGDEILSGNTVDTNSNFIAQQLKDIGIKVQQIFTISDEISEIETFLKIALENSDLVITTGGLGPTKDDKTKKAYAGFFHDELVFSEELYEKLGKYLEKRGRLELLERNRNQCEVLSKATIFDNHYGTAPCQMMEQDGKFIFCLPGVPFEVKPLIKEQIIPFLKQQWELNFIHTRIISVVGVPESLLSDTIEDWELALPENVSLSYLPVGTRVKLRLTGIGDNQAILEEQLEQLIQPLKSLIGNNVIAWSEDAIENILASVLFDKGLTVSTAESCTTGQLARLLTSVSGSSGYYKGGIIPYFTEMKSQLLNVSEDIIKEHTVVSKEVAIEMAKSCQKLFSSDIAISSTGVSGPNKGEDGKDVGTVYYAIAKGSETRVFHLFLPGFERNDFVNFVSQKIIETLIVWLEEEEL</sequence>
<dbReference type="CDD" id="cd00885">
    <property type="entry name" value="cinA"/>
    <property type="match status" value="1"/>
</dbReference>
<dbReference type="PANTHER" id="PTHR13939">
    <property type="entry name" value="NICOTINAMIDE-NUCLEOTIDE AMIDOHYDROLASE PNCC"/>
    <property type="match status" value="1"/>
</dbReference>
<reference evidence="3 4" key="1">
    <citation type="submission" date="2015-11" db="EMBL/GenBank/DDBJ databases">
        <authorList>
            <person name="Nicholson A.C."/>
            <person name="Humrighouse B.W."/>
            <person name="Graziano J."/>
            <person name="Lasker B."/>
            <person name="Whitney A.M."/>
            <person name="Mcquiston J.R."/>
        </authorList>
    </citation>
    <scope>NUCLEOTIDE SEQUENCE [LARGE SCALE GENOMIC DNA]</scope>
    <source>
        <strain evidence="3 4">G4071</strain>
    </source>
</reference>
<dbReference type="EMBL" id="LNOI01000001">
    <property type="protein sequence ID" value="KUY20228.1"/>
    <property type="molecule type" value="Genomic_DNA"/>
</dbReference>
<dbReference type="NCBIfam" id="TIGR00177">
    <property type="entry name" value="molyb_syn"/>
    <property type="match status" value="1"/>
</dbReference>
<dbReference type="Pfam" id="PF02464">
    <property type="entry name" value="CinA"/>
    <property type="match status" value="1"/>
</dbReference>